<dbReference type="GO" id="GO:0046933">
    <property type="term" value="F:proton-transporting ATP synthase activity, rotational mechanism"/>
    <property type="evidence" value="ECO:0007669"/>
    <property type="project" value="UniProtKB-UniRule"/>
</dbReference>
<keyword evidence="7 12" id="KW-0406">Ion transport</keyword>
<evidence type="ECO:0000256" key="1">
    <source>
        <dbReference type="ARBA" id="ARBA00005513"/>
    </source>
</evidence>
<proteinExistence type="inferred from homology"/>
<dbReference type="Proteomes" id="UP000823611">
    <property type="component" value="Unassembled WGS sequence"/>
</dbReference>
<name>A0A9D9H2X3_9FIRM</name>
<evidence type="ECO:0000256" key="13">
    <source>
        <dbReference type="RuleBase" id="RU003848"/>
    </source>
</evidence>
<evidence type="ECO:0000256" key="10">
    <source>
        <dbReference type="ARBA" id="ARBA00025198"/>
    </source>
</evidence>
<keyword evidence="14" id="KW-0175">Coiled coil</keyword>
<dbReference type="PANTHER" id="PTHR33445">
    <property type="entry name" value="ATP SYNTHASE SUBUNIT B', CHLOROPLASTIC"/>
    <property type="match status" value="1"/>
</dbReference>
<dbReference type="Pfam" id="PF00430">
    <property type="entry name" value="ATP-synt_B"/>
    <property type="match status" value="1"/>
</dbReference>
<keyword evidence="4 12" id="KW-0812">Transmembrane</keyword>
<keyword evidence="12" id="KW-1003">Cell membrane</keyword>
<comment type="similarity">
    <text evidence="1 12 13">Belongs to the ATPase B chain family.</text>
</comment>
<dbReference type="InterPro" id="IPR050059">
    <property type="entry name" value="ATP_synthase_B_chain"/>
</dbReference>
<evidence type="ECO:0000256" key="3">
    <source>
        <dbReference type="ARBA" id="ARBA00022547"/>
    </source>
</evidence>
<gene>
    <name evidence="12" type="primary">atpF</name>
    <name evidence="15" type="ORF">IAC55_04145</name>
</gene>
<evidence type="ECO:0000256" key="14">
    <source>
        <dbReference type="SAM" id="Coils"/>
    </source>
</evidence>
<comment type="subunit">
    <text evidence="12">F-type ATPases have 2 components, F(1) - the catalytic core - and F(0) - the membrane proton channel. F(1) has five subunits: alpha(3), beta(3), gamma(1), delta(1), epsilon(1). F(0) has three main subunits: a(1), b(2) and c(10-14). The alpha and beta chains form an alternating ring which encloses part of the gamma chain. F(1) is attached to F(0) by a central stalk formed by the gamma and epsilon chains, while a peripheral stalk is formed by the delta and b chains.</text>
</comment>
<keyword evidence="2 12" id="KW-0813">Transport</keyword>
<keyword evidence="8 12" id="KW-0472">Membrane</keyword>
<keyword evidence="9 12" id="KW-0066">ATP synthesis</keyword>
<dbReference type="GO" id="GO:0046961">
    <property type="term" value="F:proton-transporting ATPase activity, rotational mechanism"/>
    <property type="evidence" value="ECO:0007669"/>
    <property type="project" value="TreeGrafter"/>
</dbReference>
<reference evidence="15" key="1">
    <citation type="submission" date="2020-10" db="EMBL/GenBank/DDBJ databases">
        <authorList>
            <person name="Gilroy R."/>
        </authorList>
    </citation>
    <scope>NUCLEOTIDE SEQUENCE</scope>
    <source>
        <strain evidence="15">F6-4510</strain>
    </source>
</reference>
<keyword evidence="6 12" id="KW-1133">Transmembrane helix</keyword>
<dbReference type="AlphaFoldDB" id="A0A9D9H2X3"/>
<comment type="caution">
    <text evidence="15">The sequence shown here is derived from an EMBL/GenBank/DDBJ whole genome shotgun (WGS) entry which is preliminary data.</text>
</comment>
<evidence type="ECO:0000313" key="15">
    <source>
        <dbReference type="EMBL" id="MBO8434496.1"/>
    </source>
</evidence>
<dbReference type="HAMAP" id="MF_01398">
    <property type="entry name" value="ATP_synth_b_bprime"/>
    <property type="match status" value="1"/>
</dbReference>
<evidence type="ECO:0000313" key="16">
    <source>
        <dbReference type="Proteomes" id="UP000823611"/>
    </source>
</evidence>
<sequence>MLTLNWNIIWIFVNLIVLYLLLNKFLFGRVQDILKQREELINSSIESAKANEEIAKENVVKAQAMVDNAKKEAEEKANSIIEKAKKEEKERIEASENEARRILKETREIAEIERNRILAEAKDDMVTMAMLTARKAVGTMDNEEKERELFEDLLKKVGDA</sequence>
<evidence type="ECO:0000256" key="7">
    <source>
        <dbReference type="ARBA" id="ARBA00023065"/>
    </source>
</evidence>
<reference evidence="15" key="2">
    <citation type="journal article" date="2021" name="PeerJ">
        <title>Extensive microbial diversity within the chicken gut microbiome revealed by metagenomics and culture.</title>
        <authorList>
            <person name="Gilroy R."/>
            <person name="Ravi A."/>
            <person name="Getino M."/>
            <person name="Pursley I."/>
            <person name="Horton D.L."/>
            <person name="Alikhan N.F."/>
            <person name="Baker D."/>
            <person name="Gharbi K."/>
            <person name="Hall N."/>
            <person name="Watson M."/>
            <person name="Adriaenssens E.M."/>
            <person name="Foster-Nyarko E."/>
            <person name="Jarju S."/>
            <person name="Secka A."/>
            <person name="Antonio M."/>
            <person name="Oren A."/>
            <person name="Chaudhuri R.R."/>
            <person name="La Ragione R."/>
            <person name="Hildebrand F."/>
            <person name="Pallen M.J."/>
        </authorList>
    </citation>
    <scope>NUCLEOTIDE SEQUENCE</scope>
    <source>
        <strain evidence="15">F6-4510</strain>
    </source>
</reference>
<accession>A0A9D9H2X3</accession>
<comment type="subcellular location">
    <subcellularLocation>
        <location evidence="12">Cell membrane</location>
        <topology evidence="12">Single-pass membrane protein</topology>
    </subcellularLocation>
    <subcellularLocation>
        <location evidence="11">Endomembrane system</location>
        <topology evidence="11">Single-pass membrane protein</topology>
    </subcellularLocation>
</comment>
<organism evidence="15 16">
    <name type="scientific">Candidatus Fimicola merdigallinarum</name>
    <dbReference type="NCBI Taxonomy" id="2840819"/>
    <lineage>
        <taxon>Bacteria</taxon>
        <taxon>Bacillati</taxon>
        <taxon>Bacillota</taxon>
        <taxon>Clostridia</taxon>
        <taxon>Lachnospirales</taxon>
        <taxon>Lachnospiraceae</taxon>
        <taxon>Lachnospiraceae incertae sedis</taxon>
        <taxon>Candidatus Fimicola</taxon>
    </lineage>
</organism>
<evidence type="ECO:0000256" key="9">
    <source>
        <dbReference type="ARBA" id="ARBA00023310"/>
    </source>
</evidence>
<evidence type="ECO:0000256" key="4">
    <source>
        <dbReference type="ARBA" id="ARBA00022692"/>
    </source>
</evidence>
<comment type="function">
    <text evidence="12">Component of the F(0) channel, it forms part of the peripheral stalk, linking F(1) to F(0).</text>
</comment>
<dbReference type="GO" id="GO:0005886">
    <property type="term" value="C:plasma membrane"/>
    <property type="evidence" value="ECO:0007669"/>
    <property type="project" value="UniProtKB-SubCell"/>
</dbReference>
<evidence type="ECO:0000256" key="6">
    <source>
        <dbReference type="ARBA" id="ARBA00022989"/>
    </source>
</evidence>
<keyword evidence="5 12" id="KW-0375">Hydrogen ion transport</keyword>
<evidence type="ECO:0000256" key="12">
    <source>
        <dbReference type="HAMAP-Rule" id="MF_01398"/>
    </source>
</evidence>
<evidence type="ECO:0000256" key="5">
    <source>
        <dbReference type="ARBA" id="ARBA00022781"/>
    </source>
</evidence>
<dbReference type="PANTHER" id="PTHR33445:SF1">
    <property type="entry name" value="ATP SYNTHASE SUBUNIT B"/>
    <property type="match status" value="1"/>
</dbReference>
<evidence type="ECO:0000256" key="2">
    <source>
        <dbReference type="ARBA" id="ARBA00022448"/>
    </source>
</evidence>
<dbReference type="EMBL" id="JADIMX010000078">
    <property type="protein sequence ID" value="MBO8434496.1"/>
    <property type="molecule type" value="Genomic_DNA"/>
</dbReference>
<protein>
    <recommendedName>
        <fullName evidence="12">ATP synthase subunit b</fullName>
    </recommendedName>
    <alternativeName>
        <fullName evidence="12">ATP synthase F(0) sector subunit b</fullName>
    </alternativeName>
    <alternativeName>
        <fullName evidence="12">ATPase subunit I</fullName>
    </alternativeName>
    <alternativeName>
        <fullName evidence="12">F-type ATPase subunit b</fullName>
        <shortName evidence="12">F-ATPase subunit b</shortName>
    </alternativeName>
</protein>
<dbReference type="GO" id="GO:0012505">
    <property type="term" value="C:endomembrane system"/>
    <property type="evidence" value="ECO:0007669"/>
    <property type="project" value="UniProtKB-SubCell"/>
</dbReference>
<dbReference type="CDD" id="cd06503">
    <property type="entry name" value="ATP-synt_Fo_b"/>
    <property type="match status" value="1"/>
</dbReference>
<feature type="coiled-coil region" evidence="14">
    <location>
        <begin position="45"/>
        <end position="122"/>
    </location>
</feature>
<keyword evidence="3 12" id="KW-0138">CF(0)</keyword>
<comment type="function">
    <text evidence="10 12">F(1)F(0) ATP synthase produces ATP from ADP in the presence of a proton or sodium gradient. F-type ATPases consist of two structural domains, F(1) containing the extramembraneous catalytic core and F(0) containing the membrane proton channel, linked together by a central stalk and a peripheral stalk. During catalysis, ATP synthesis in the catalytic domain of F(1) is coupled via a rotary mechanism of the central stalk subunits to proton translocation.</text>
</comment>
<dbReference type="InterPro" id="IPR002146">
    <property type="entry name" value="ATP_synth_b/b'su_bac/chlpt"/>
</dbReference>
<evidence type="ECO:0000256" key="11">
    <source>
        <dbReference type="ARBA" id="ARBA00037847"/>
    </source>
</evidence>
<evidence type="ECO:0000256" key="8">
    <source>
        <dbReference type="ARBA" id="ARBA00023136"/>
    </source>
</evidence>
<feature type="transmembrane region" description="Helical" evidence="12">
    <location>
        <begin position="6"/>
        <end position="27"/>
    </location>
</feature>
<dbReference type="GO" id="GO:0045259">
    <property type="term" value="C:proton-transporting ATP synthase complex"/>
    <property type="evidence" value="ECO:0007669"/>
    <property type="project" value="UniProtKB-KW"/>
</dbReference>